<evidence type="ECO:0000313" key="1">
    <source>
        <dbReference type="EMBL" id="KAF9652468.1"/>
    </source>
</evidence>
<accession>A0ACB6ZSM8</accession>
<proteinExistence type="predicted"/>
<reference evidence="1" key="1">
    <citation type="submission" date="2019-10" db="EMBL/GenBank/DDBJ databases">
        <authorList>
            <consortium name="DOE Joint Genome Institute"/>
            <person name="Kuo A."/>
            <person name="Miyauchi S."/>
            <person name="Kiss E."/>
            <person name="Drula E."/>
            <person name="Kohler A."/>
            <person name="Sanchez-Garcia M."/>
            <person name="Andreopoulos B."/>
            <person name="Barry K.W."/>
            <person name="Bonito G."/>
            <person name="Buee M."/>
            <person name="Carver A."/>
            <person name="Chen C."/>
            <person name="Cichocki N."/>
            <person name="Clum A."/>
            <person name="Culley D."/>
            <person name="Crous P.W."/>
            <person name="Fauchery L."/>
            <person name="Girlanda M."/>
            <person name="Hayes R."/>
            <person name="Keri Z."/>
            <person name="Labutti K."/>
            <person name="Lipzen A."/>
            <person name="Lombard V."/>
            <person name="Magnuson J."/>
            <person name="Maillard F."/>
            <person name="Morin E."/>
            <person name="Murat C."/>
            <person name="Nolan M."/>
            <person name="Ohm R."/>
            <person name="Pangilinan J."/>
            <person name="Pereira M."/>
            <person name="Perotto S."/>
            <person name="Peter M."/>
            <person name="Riley R."/>
            <person name="Sitrit Y."/>
            <person name="Stielow B."/>
            <person name="Szollosi G."/>
            <person name="Zifcakova L."/>
            <person name="Stursova M."/>
            <person name="Spatafora J.W."/>
            <person name="Tedersoo L."/>
            <person name="Vaario L.-M."/>
            <person name="Yamada A."/>
            <person name="Yan M."/>
            <person name="Wang P."/>
            <person name="Xu J."/>
            <person name="Bruns T."/>
            <person name="Baldrian P."/>
            <person name="Vilgalys R."/>
            <person name="Henrissat B."/>
            <person name="Grigoriev I.V."/>
            <person name="Hibbett D."/>
            <person name="Nagy L.G."/>
            <person name="Martin F.M."/>
        </authorList>
    </citation>
    <scope>NUCLEOTIDE SEQUENCE</scope>
    <source>
        <strain evidence="1">P2</strain>
    </source>
</reference>
<keyword evidence="2" id="KW-1185">Reference proteome</keyword>
<gene>
    <name evidence="1" type="ORF">BDM02DRAFT_3126265</name>
</gene>
<evidence type="ECO:0000313" key="2">
    <source>
        <dbReference type="Proteomes" id="UP000886501"/>
    </source>
</evidence>
<organism evidence="1 2">
    <name type="scientific">Thelephora ganbajun</name>
    <name type="common">Ganba fungus</name>
    <dbReference type="NCBI Taxonomy" id="370292"/>
    <lineage>
        <taxon>Eukaryota</taxon>
        <taxon>Fungi</taxon>
        <taxon>Dikarya</taxon>
        <taxon>Basidiomycota</taxon>
        <taxon>Agaricomycotina</taxon>
        <taxon>Agaricomycetes</taxon>
        <taxon>Thelephorales</taxon>
        <taxon>Thelephoraceae</taxon>
        <taxon>Thelephora</taxon>
    </lineage>
</organism>
<sequence>MSTRFLKSLSTFVAILALLPTAAAVPVPISSPTAIALIVYLSVVPASLILLLIVKYFYVKNRKADTASGRTLSSGSSPQLRTRHRLGYSFLVGLLGSPDWEIKVKESERRTVKETNSRFSFLSVGHRPAYRRSDKFSVFHRLGRAPGSPRLRFPPVAHSMSPPDQSFFYALDTPASSTQSSLGNLLPDSALVRLVSRNSHNQLAEESPGCLSKGLAEIPTPAHNSTVSPSSFNQPSPEIRNPPKVRRYTLLRRTPPIPLFLPIQTPPDSPILVEPKESPPSRNFVFHLHTPEPPAVQRRISHPYAYSQVDPSSSTSVFPRSPSQEFHTCDEQSPGPGPGHSSPASPSDSPMHRLLGKVTSNVKSLPPSLFVNASGSSPFFASTFGNHDPTIPRQGSASYTEDSLGGQSPTLFASGSTSTITGAKLVPFSASARASVVSESPSYTSEYAYQGGVSPTIPCDLEGRYDYVGPQAVLPVSGKTESSAYRNGQRQASGSSSDVVSYVGGSNLEPSSSGLGRKPSFCVPGALFPIPEEDTQAESSGSRSRSDPSSSFNGSVRASAAGSLPLTSSSSFGEFAVSFVSTSGFFRVANYSTPGASGAERSTNTATVSPPIAGTVTQTTRRGPGVSGASPPSVGTLRVGARESYPGSGDLNDGTETSGACMNGLYEELEEWGCEWILQNQVQQPGSSAGRTEVGTAL</sequence>
<name>A0ACB6ZSM8_THEGA</name>
<comment type="caution">
    <text evidence="1">The sequence shown here is derived from an EMBL/GenBank/DDBJ whole genome shotgun (WGS) entry which is preliminary data.</text>
</comment>
<dbReference type="Proteomes" id="UP000886501">
    <property type="component" value="Unassembled WGS sequence"/>
</dbReference>
<reference evidence="1" key="2">
    <citation type="journal article" date="2020" name="Nat. Commun.">
        <title>Large-scale genome sequencing of mycorrhizal fungi provides insights into the early evolution of symbiotic traits.</title>
        <authorList>
            <person name="Miyauchi S."/>
            <person name="Kiss E."/>
            <person name="Kuo A."/>
            <person name="Drula E."/>
            <person name="Kohler A."/>
            <person name="Sanchez-Garcia M."/>
            <person name="Morin E."/>
            <person name="Andreopoulos B."/>
            <person name="Barry K.W."/>
            <person name="Bonito G."/>
            <person name="Buee M."/>
            <person name="Carver A."/>
            <person name="Chen C."/>
            <person name="Cichocki N."/>
            <person name="Clum A."/>
            <person name="Culley D."/>
            <person name="Crous P.W."/>
            <person name="Fauchery L."/>
            <person name="Girlanda M."/>
            <person name="Hayes R.D."/>
            <person name="Keri Z."/>
            <person name="LaButti K."/>
            <person name="Lipzen A."/>
            <person name="Lombard V."/>
            <person name="Magnuson J."/>
            <person name="Maillard F."/>
            <person name="Murat C."/>
            <person name="Nolan M."/>
            <person name="Ohm R.A."/>
            <person name="Pangilinan J."/>
            <person name="Pereira M.F."/>
            <person name="Perotto S."/>
            <person name="Peter M."/>
            <person name="Pfister S."/>
            <person name="Riley R."/>
            <person name="Sitrit Y."/>
            <person name="Stielow J.B."/>
            <person name="Szollosi G."/>
            <person name="Zifcakova L."/>
            <person name="Stursova M."/>
            <person name="Spatafora J.W."/>
            <person name="Tedersoo L."/>
            <person name="Vaario L.M."/>
            <person name="Yamada A."/>
            <person name="Yan M."/>
            <person name="Wang P."/>
            <person name="Xu J."/>
            <person name="Bruns T."/>
            <person name="Baldrian P."/>
            <person name="Vilgalys R."/>
            <person name="Dunand C."/>
            <person name="Henrissat B."/>
            <person name="Grigoriev I.V."/>
            <person name="Hibbett D."/>
            <person name="Nagy L.G."/>
            <person name="Martin F.M."/>
        </authorList>
    </citation>
    <scope>NUCLEOTIDE SEQUENCE</scope>
    <source>
        <strain evidence="1">P2</strain>
    </source>
</reference>
<protein>
    <submittedName>
        <fullName evidence="1">Uncharacterized protein</fullName>
    </submittedName>
</protein>
<dbReference type="EMBL" id="MU117968">
    <property type="protein sequence ID" value="KAF9652468.1"/>
    <property type="molecule type" value="Genomic_DNA"/>
</dbReference>